<dbReference type="OrthoDB" id="211174at2"/>
<evidence type="ECO:0000313" key="1">
    <source>
        <dbReference type="EMBL" id="MXO95540.1"/>
    </source>
</evidence>
<accession>A0A6I4TK16</accession>
<dbReference type="Proteomes" id="UP000432727">
    <property type="component" value="Unassembled WGS sequence"/>
</dbReference>
<reference evidence="1 2" key="1">
    <citation type="submission" date="2019-12" db="EMBL/GenBank/DDBJ databases">
        <title>Genomic-based taxomic classification of the family Erythrobacteraceae.</title>
        <authorList>
            <person name="Xu L."/>
        </authorList>
    </citation>
    <scope>NUCLEOTIDE SEQUENCE [LARGE SCALE GENOMIC DNA]</scope>
    <source>
        <strain evidence="1 2">JCM 12189</strain>
    </source>
</reference>
<evidence type="ECO:0000313" key="2">
    <source>
        <dbReference type="Proteomes" id="UP000432727"/>
    </source>
</evidence>
<keyword evidence="2" id="KW-1185">Reference proteome</keyword>
<sequence>MATQEPHPVTGRRAFKLTAAFLALPLLVVALFLASAWIGSSVPRNSDWTEADDGIVIMVETNGIHTGIVMPVVTDVKDWRQTFPSAGMTRSDGRMPTHVAIGWGEKEVFLNTPTWGDLKASTALRIVFQGGDGLMRVGHYAWPQPSEYHRPLVLRPEEYRVLVAEVEAALPHVPHGEERFSHDSFEHGARNYDALGRYTLANTCNQWVGDTLAKAGVKMGHWTPLAGGVMKWIPSPADN</sequence>
<protein>
    <submittedName>
        <fullName evidence="1">DUF2459 domain-containing protein</fullName>
    </submittedName>
</protein>
<comment type="caution">
    <text evidence="1">The sequence shown here is derived from an EMBL/GenBank/DDBJ whole genome shotgun (WGS) entry which is preliminary data.</text>
</comment>
<organism evidence="1 2">
    <name type="scientific">Qipengyuania aquimaris</name>
    <dbReference type="NCBI Taxonomy" id="255984"/>
    <lineage>
        <taxon>Bacteria</taxon>
        <taxon>Pseudomonadati</taxon>
        <taxon>Pseudomonadota</taxon>
        <taxon>Alphaproteobacteria</taxon>
        <taxon>Sphingomonadales</taxon>
        <taxon>Erythrobacteraceae</taxon>
        <taxon>Qipengyuania</taxon>
    </lineage>
</organism>
<dbReference type="Pfam" id="PF09601">
    <property type="entry name" value="DUF2459"/>
    <property type="match status" value="1"/>
</dbReference>
<name>A0A6I4TK16_9SPHN</name>
<dbReference type="InterPro" id="IPR011727">
    <property type="entry name" value="CHP02117"/>
</dbReference>
<gene>
    <name evidence="1" type="ORF">GRI34_03795</name>
</gene>
<dbReference type="EMBL" id="WTYI01000001">
    <property type="protein sequence ID" value="MXO95540.1"/>
    <property type="molecule type" value="Genomic_DNA"/>
</dbReference>
<dbReference type="AlphaFoldDB" id="A0A6I4TK16"/>
<proteinExistence type="predicted"/>